<sequence>LTPSSSLAYIIGVIAGDGNVKKDTNAIRLQVKDLEFAESFYSALEEIGLPPTIFRDKTLHLGGNHNHLLWNVYTHSRLLKELYLPLRNNIEDAKRFIKSCPHGAREFVRGFYESEGDYGKHTYKRTEKGRK</sequence>
<dbReference type="SUPFAM" id="SSF55608">
    <property type="entry name" value="Homing endonucleases"/>
    <property type="match status" value="1"/>
</dbReference>
<organism evidence="2">
    <name type="scientific">marine sediment metagenome</name>
    <dbReference type="NCBI Taxonomy" id="412755"/>
    <lineage>
        <taxon>unclassified sequences</taxon>
        <taxon>metagenomes</taxon>
        <taxon>ecological metagenomes</taxon>
    </lineage>
</organism>
<dbReference type="Gene3D" id="3.10.28.10">
    <property type="entry name" value="Homing endonucleases"/>
    <property type="match status" value="1"/>
</dbReference>
<comment type="caution">
    <text evidence="2">The sequence shown here is derived from an EMBL/GenBank/DDBJ whole genome shotgun (WGS) entry which is preliminary data.</text>
</comment>
<protein>
    <recommendedName>
        <fullName evidence="1">Homing endonuclease LAGLIDADG domain-containing protein</fullName>
    </recommendedName>
</protein>
<accession>X1KHS2</accession>
<gene>
    <name evidence="2" type="ORF">S03H2_56923</name>
</gene>
<dbReference type="GO" id="GO:0004519">
    <property type="term" value="F:endonuclease activity"/>
    <property type="evidence" value="ECO:0007669"/>
    <property type="project" value="InterPro"/>
</dbReference>
<dbReference type="EMBL" id="BARU01036456">
    <property type="protein sequence ID" value="GAH89689.1"/>
    <property type="molecule type" value="Genomic_DNA"/>
</dbReference>
<feature type="non-terminal residue" evidence="2">
    <location>
        <position position="1"/>
    </location>
</feature>
<proteinExistence type="predicted"/>
<feature type="domain" description="Homing endonuclease LAGLIDADG" evidence="1">
    <location>
        <begin position="7"/>
        <end position="60"/>
    </location>
</feature>
<dbReference type="InterPro" id="IPR027434">
    <property type="entry name" value="Homing_endonucl"/>
</dbReference>
<dbReference type="Pfam" id="PF14528">
    <property type="entry name" value="LAGLIDADG_3"/>
    <property type="match status" value="1"/>
</dbReference>
<name>X1KHS2_9ZZZZ</name>
<reference evidence="2" key="1">
    <citation type="journal article" date="2014" name="Front. Microbiol.">
        <title>High frequency of phylogenetically diverse reductive dehalogenase-homologous genes in deep subseafloor sedimentary metagenomes.</title>
        <authorList>
            <person name="Kawai M."/>
            <person name="Futagami T."/>
            <person name="Toyoda A."/>
            <person name="Takaki Y."/>
            <person name="Nishi S."/>
            <person name="Hori S."/>
            <person name="Arai W."/>
            <person name="Tsubouchi T."/>
            <person name="Morono Y."/>
            <person name="Uchiyama I."/>
            <person name="Ito T."/>
            <person name="Fujiyama A."/>
            <person name="Inagaki F."/>
            <person name="Takami H."/>
        </authorList>
    </citation>
    <scope>NUCLEOTIDE SEQUENCE</scope>
    <source>
        <strain evidence="2">Expedition CK06-06</strain>
    </source>
</reference>
<dbReference type="InterPro" id="IPR004860">
    <property type="entry name" value="LAGLIDADG_dom"/>
</dbReference>
<dbReference type="AlphaFoldDB" id="X1KHS2"/>
<evidence type="ECO:0000313" key="2">
    <source>
        <dbReference type="EMBL" id="GAH89689.1"/>
    </source>
</evidence>
<evidence type="ECO:0000259" key="1">
    <source>
        <dbReference type="Pfam" id="PF14528"/>
    </source>
</evidence>